<gene>
    <name evidence="1" type="ORF">GCM10010492_42870</name>
</gene>
<accession>A0ABN0U5A7</accession>
<dbReference type="Proteomes" id="UP001500416">
    <property type="component" value="Unassembled WGS sequence"/>
</dbReference>
<sequence>MPREDLGFRAGFVEGRRVALVEQLGEQGGQFVRCLRGHGTDAREAFRDQPNGELLCRMARLRRAVVVGRRSGVNEW</sequence>
<organism evidence="1 2">
    <name type="scientific">Saccharothrix mutabilis subsp. mutabilis</name>
    <dbReference type="NCBI Taxonomy" id="66855"/>
    <lineage>
        <taxon>Bacteria</taxon>
        <taxon>Bacillati</taxon>
        <taxon>Actinomycetota</taxon>
        <taxon>Actinomycetes</taxon>
        <taxon>Pseudonocardiales</taxon>
        <taxon>Pseudonocardiaceae</taxon>
        <taxon>Saccharothrix</taxon>
    </lineage>
</organism>
<keyword evidence="2" id="KW-1185">Reference proteome</keyword>
<proteinExistence type="predicted"/>
<name>A0ABN0U5A7_9PSEU</name>
<dbReference type="EMBL" id="BAAABU010000009">
    <property type="protein sequence ID" value="GAA0239104.1"/>
    <property type="molecule type" value="Genomic_DNA"/>
</dbReference>
<comment type="caution">
    <text evidence="1">The sequence shown here is derived from an EMBL/GenBank/DDBJ whole genome shotgun (WGS) entry which is preliminary data.</text>
</comment>
<evidence type="ECO:0000313" key="2">
    <source>
        <dbReference type="Proteomes" id="UP001500416"/>
    </source>
</evidence>
<reference evidence="1 2" key="1">
    <citation type="journal article" date="2019" name="Int. J. Syst. Evol. Microbiol.">
        <title>The Global Catalogue of Microorganisms (GCM) 10K type strain sequencing project: providing services to taxonomists for standard genome sequencing and annotation.</title>
        <authorList>
            <consortium name="The Broad Institute Genomics Platform"/>
            <consortium name="The Broad Institute Genome Sequencing Center for Infectious Disease"/>
            <person name="Wu L."/>
            <person name="Ma J."/>
        </authorList>
    </citation>
    <scope>NUCLEOTIDE SEQUENCE [LARGE SCALE GENOMIC DNA]</scope>
    <source>
        <strain evidence="1 2">JCM 3380</strain>
    </source>
</reference>
<evidence type="ECO:0000313" key="1">
    <source>
        <dbReference type="EMBL" id="GAA0239104.1"/>
    </source>
</evidence>
<protein>
    <submittedName>
        <fullName evidence="1">Uncharacterized protein</fullName>
    </submittedName>
</protein>